<dbReference type="RefSeq" id="WP_379839836.1">
    <property type="nucleotide sequence ID" value="NZ_JBHRYQ010000001.1"/>
</dbReference>
<dbReference type="PANTHER" id="PTHR14084">
    <property type="entry name" value="KYNURENINASE"/>
    <property type="match status" value="1"/>
</dbReference>
<evidence type="ECO:0000313" key="6">
    <source>
        <dbReference type="Proteomes" id="UP001595616"/>
    </source>
</evidence>
<accession>A0ABV7Z0V6</accession>
<dbReference type="Gene3D" id="3.90.1150.10">
    <property type="entry name" value="Aspartate Aminotransferase, domain 1"/>
    <property type="match status" value="1"/>
</dbReference>
<dbReference type="InterPro" id="IPR010111">
    <property type="entry name" value="Kynureninase"/>
</dbReference>
<evidence type="ECO:0000313" key="5">
    <source>
        <dbReference type="EMBL" id="MFC3812930.1"/>
    </source>
</evidence>
<organism evidence="5 6">
    <name type="scientific">Lacihabitans lacunae</name>
    <dbReference type="NCBI Taxonomy" id="1028214"/>
    <lineage>
        <taxon>Bacteria</taxon>
        <taxon>Pseudomonadati</taxon>
        <taxon>Bacteroidota</taxon>
        <taxon>Cytophagia</taxon>
        <taxon>Cytophagales</taxon>
        <taxon>Leadbetterellaceae</taxon>
        <taxon>Lacihabitans</taxon>
    </lineage>
</organism>
<keyword evidence="5" id="KW-0032">Aminotransferase</keyword>
<dbReference type="InterPro" id="IPR015422">
    <property type="entry name" value="PyrdxlP-dep_Trfase_small"/>
</dbReference>
<keyword evidence="6" id="KW-1185">Reference proteome</keyword>
<name>A0ABV7Z0V6_9BACT</name>
<keyword evidence="5" id="KW-0808">Transferase</keyword>
<dbReference type="EMBL" id="JBHRYQ010000001">
    <property type="protein sequence ID" value="MFC3812930.1"/>
    <property type="molecule type" value="Genomic_DNA"/>
</dbReference>
<dbReference type="SUPFAM" id="SSF53383">
    <property type="entry name" value="PLP-dependent transferases"/>
    <property type="match status" value="1"/>
</dbReference>
<evidence type="ECO:0000256" key="2">
    <source>
        <dbReference type="ARBA" id="ARBA00022801"/>
    </source>
</evidence>
<comment type="pathway">
    <text evidence="4">Amino-acid degradation; L-kynurenine degradation; L-alanine and anthranilate from L-kynurenine: step 1/1.</text>
</comment>
<dbReference type="GO" id="GO:0008483">
    <property type="term" value="F:transaminase activity"/>
    <property type="evidence" value="ECO:0007669"/>
    <property type="project" value="UniProtKB-KW"/>
</dbReference>
<dbReference type="InterPro" id="IPR015424">
    <property type="entry name" value="PyrdxlP-dep_Trfase"/>
</dbReference>
<comment type="catalytic activity">
    <reaction evidence="4">
        <text>3-hydroxy-L-kynurenine + H2O = 3-hydroxyanthranilate + L-alanine + H(+)</text>
        <dbReference type="Rhea" id="RHEA:25143"/>
        <dbReference type="ChEBI" id="CHEBI:15377"/>
        <dbReference type="ChEBI" id="CHEBI:15378"/>
        <dbReference type="ChEBI" id="CHEBI:36559"/>
        <dbReference type="ChEBI" id="CHEBI:57972"/>
        <dbReference type="ChEBI" id="CHEBI:58125"/>
        <dbReference type="EC" id="3.7.1.3"/>
    </reaction>
</comment>
<dbReference type="PIRSF" id="PIRSF038800">
    <property type="entry name" value="KYNU"/>
    <property type="match status" value="1"/>
</dbReference>
<keyword evidence="3 4" id="KW-0663">Pyridoxal phosphate</keyword>
<dbReference type="Gene3D" id="3.40.640.10">
    <property type="entry name" value="Type I PLP-dependent aspartate aminotransferase-like (Major domain)"/>
    <property type="match status" value="1"/>
</dbReference>
<evidence type="ECO:0000256" key="4">
    <source>
        <dbReference type="PIRNR" id="PIRNR038800"/>
    </source>
</evidence>
<dbReference type="Pfam" id="PF22580">
    <property type="entry name" value="KYNU_C"/>
    <property type="match status" value="1"/>
</dbReference>
<dbReference type="EC" id="3.7.1.3" evidence="4"/>
<dbReference type="Proteomes" id="UP001595616">
    <property type="component" value="Unassembled WGS sequence"/>
</dbReference>
<sequence length="406" mass="45230">MIDNKFFEKAELLDRNDPLKNFAKEFESDPNVIYFDGNSLGKPNLSTIETLKGVIDTEWKQGLIRSWEDTWLDLLAKSAHAIATLLRVDKEEIWVCDNTSTNLYKLAFGALKLQKGRNLVISDFNNFPTDSYILEGLVSHSFPNHTLNKIDASNFEMIVSSFNEEVALVCLSHVQYKSGQVYDMLKINQLADKLGILVLWDLSHSAGALDLDLKALGCKMAVGCTYKFMNAGPGSSAFLYVDKDLIASLENPIAGWFSHERPFDFSGEFLAANSIRKFSTGTSNILSLAGVVPGVNLLLLADIKSIRTKNVALTEFFIEIFDACLSKLGFILESPRDSSLRGSHVSISHHDAAKIMKELNEPSDGKIVFLPDFRPPNFIRIGVASLNNSFQDIYQLCKRLTEIVGQ</sequence>
<comment type="function">
    <text evidence="4">Catalyzes the cleavage of L-kynurenine (L-Kyn) and L-3-hydroxykynurenine (L-3OHKyn) into anthranilic acid (AA) and 3-hydroxyanthranilic acid (3-OHAA), respectively.</text>
</comment>
<evidence type="ECO:0000256" key="3">
    <source>
        <dbReference type="ARBA" id="ARBA00022898"/>
    </source>
</evidence>
<comment type="catalytic activity">
    <reaction evidence="4">
        <text>L-kynurenine + H2O = anthranilate + L-alanine + H(+)</text>
        <dbReference type="Rhea" id="RHEA:16813"/>
        <dbReference type="ChEBI" id="CHEBI:15377"/>
        <dbReference type="ChEBI" id="CHEBI:15378"/>
        <dbReference type="ChEBI" id="CHEBI:16567"/>
        <dbReference type="ChEBI" id="CHEBI:57959"/>
        <dbReference type="ChEBI" id="CHEBI:57972"/>
        <dbReference type="EC" id="3.7.1.3"/>
    </reaction>
</comment>
<comment type="cofactor">
    <cofactor evidence="4">
        <name>pyridoxal 5'-phosphate</name>
        <dbReference type="ChEBI" id="CHEBI:597326"/>
    </cofactor>
</comment>
<reference evidence="6" key="1">
    <citation type="journal article" date="2019" name="Int. J. Syst. Evol. Microbiol.">
        <title>The Global Catalogue of Microorganisms (GCM) 10K type strain sequencing project: providing services to taxonomists for standard genome sequencing and annotation.</title>
        <authorList>
            <consortium name="The Broad Institute Genomics Platform"/>
            <consortium name="The Broad Institute Genome Sequencing Center for Infectious Disease"/>
            <person name="Wu L."/>
            <person name="Ma J."/>
        </authorList>
    </citation>
    <scope>NUCLEOTIDE SEQUENCE [LARGE SCALE GENOMIC DNA]</scope>
    <source>
        <strain evidence="6">CECT 7956</strain>
    </source>
</reference>
<proteinExistence type="inferred from homology"/>
<evidence type="ECO:0000256" key="1">
    <source>
        <dbReference type="ARBA" id="ARBA00022642"/>
    </source>
</evidence>
<dbReference type="InterPro" id="IPR015421">
    <property type="entry name" value="PyrdxlP-dep_Trfase_major"/>
</dbReference>
<protein>
    <recommendedName>
        <fullName evidence="4">Kynureninase</fullName>
        <ecNumber evidence="4">3.7.1.3</ecNumber>
    </recommendedName>
</protein>
<comment type="similarity">
    <text evidence="4">Belongs to the kynureninase family.</text>
</comment>
<comment type="pathway">
    <text evidence="4">Cofactor biosynthesis; NAD(+) biosynthesis; quinolinate from L-kynurenine: step 2/3.</text>
</comment>
<gene>
    <name evidence="5" type="ORF">ACFOOI_19865</name>
</gene>
<keyword evidence="1 4" id="KW-0662">Pyridine nucleotide biosynthesis</keyword>
<comment type="caution">
    <text evidence="5">The sequence shown here is derived from an EMBL/GenBank/DDBJ whole genome shotgun (WGS) entry which is preliminary data.</text>
</comment>
<dbReference type="PANTHER" id="PTHR14084:SF0">
    <property type="entry name" value="KYNURENINASE"/>
    <property type="match status" value="1"/>
</dbReference>
<keyword evidence="2 4" id="KW-0378">Hydrolase</keyword>
<comment type="subunit">
    <text evidence="4">Homodimer.</text>
</comment>